<keyword evidence="2" id="KW-1185">Reference proteome</keyword>
<dbReference type="EMBL" id="JASJQH010006954">
    <property type="protein sequence ID" value="KAK9722269.1"/>
    <property type="molecule type" value="Genomic_DNA"/>
</dbReference>
<dbReference type="Proteomes" id="UP001479436">
    <property type="component" value="Unassembled WGS sequence"/>
</dbReference>
<accession>A0ABR2W764</accession>
<evidence type="ECO:0000313" key="2">
    <source>
        <dbReference type="Proteomes" id="UP001479436"/>
    </source>
</evidence>
<protein>
    <submittedName>
        <fullName evidence="1">Uncharacterized protein</fullName>
    </submittedName>
</protein>
<dbReference type="PANTHER" id="PTHR15430">
    <property type="entry name" value="GLOMULIN"/>
    <property type="match status" value="1"/>
</dbReference>
<sequence length="522" mass="59915">MSSEETLSPRETYIFTLQELSSFDWEEIIDTNDKREEFIKDYLNLANTIIEAIYNIKTKKLSQFVASALPSLLKSLDFVSWSLLNEDTQDPSADQARKIVDLLLTFIDSLSSRLPDNSSNLELCQTSKEETSRLHYLLVYILLQISEKYLGPTPFYFALQYHMNNAPKYYTYDPPSVEVDENSRLRLLRILNLVNKIQLSLESLLVDSMNTTETEVSSDNDEPPLILSKKGIAILFASFFGIQNNPMFEKSPSFPSIAFNMAPDQTYKYLIEYGVLLLSSPEEKYQALYDKGLMILFHLVANTKSEAISCDLLDDIFPIFHSSIMQVTQIIASFASLSPDARARFLAYRILSKHLFTMTSDLRAIILTELLSNCPFDTMKSAAINLLKESVEQDFCSGKALLFNSPALFHQFLPMILSRIVEHEGTFQESLHHIVYGGNFYLYLLIRDEENQTGVRSESNIQYIRNKYLDPLAIEVQQFIAESSDNDKPMENANQEHLLNCYSIENTLQRITEIYKKLERTQ</sequence>
<organism evidence="1 2">
    <name type="scientific">Basidiobolus ranarum</name>
    <dbReference type="NCBI Taxonomy" id="34480"/>
    <lineage>
        <taxon>Eukaryota</taxon>
        <taxon>Fungi</taxon>
        <taxon>Fungi incertae sedis</taxon>
        <taxon>Zoopagomycota</taxon>
        <taxon>Entomophthoromycotina</taxon>
        <taxon>Basidiobolomycetes</taxon>
        <taxon>Basidiobolales</taxon>
        <taxon>Basidiobolaceae</taxon>
        <taxon>Basidiobolus</taxon>
    </lineage>
</organism>
<dbReference type="PANTHER" id="PTHR15430:SF1">
    <property type="entry name" value="GLOMULIN"/>
    <property type="match status" value="1"/>
</dbReference>
<evidence type="ECO:0000313" key="1">
    <source>
        <dbReference type="EMBL" id="KAK9722269.1"/>
    </source>
</evidence>
<proteinExistence type="predicted"/>
<dbReference type="Pfam" id="PF08568">
    <property type="entry name" value="Kinetochor_Ybp2"/>
    <property type="match status" value="1"/>
</dbReference>
<reference evidence="1 2" key="1">
    <citation type="submission" date="2023-04" db="EMBL/GenBank/DDBJ databases">
        <title>Genome of Basidiobolus ranarum AG-B5.</title>
        <authorList>
            <person name="Stajich J.E."/>
            <person name="Carter-House D."/>
            <person name="Gryganskyi A."/>
        </authorList>
    </citation>
    <scope>NUCLEOTIDE SEQUENCE [LARGE SCALE GENOMIC DNA]</scope>
    <source>
        <strain evidence="1 2">AG-B5</strain>
    </source>
</reference>
<dbReference type="InterPro" id="IPR019516">
    <property type="entry name" value="Glomulin/ALF4"/>
</dbReference>
<name>A0ABR2W764_9FUNG</name>
<dbReference type="InterPro" id="IPR013877">
    <property type="entry name" value="YAP-bd/ALF4/Glomulin"/>
</dbReference>
<gene>
    <name evidence="1" type="ORF">K7432_002806</name>
</gene>
<comment type="caution">
    <text evidence="1">The sequence shown here is derived from an EMBL/GenBank/DDBJ whole genome shotgun (WGS) entry which is preliminary data.</text>
</comment>